<evidence type="ECO:0000313" key="2">
    <source>
        <dbReference type="Proteomes" id="UP001060085"/>
    </source>
</evidence>
<organism evidence="1 2">
    <name type="scientific">Catharanthus roseus</name>
    <name type="common">Madagascar periwinkle</name>
    <name type="synonym">Vinca rosea</name>
    <dbReference type="NCBI Taxonomy" id="4058"/>
    <lineage>
        <taxon>Eukaryota</taxon>
        <taxon>Viridiplantae</taxon>
        <taxon>Streptophyta</taxon>
        <taxon>Embryophyta</taxon>
        <taxon>Tracheophyta</taxon>
        <taxon>Spermatophyta</taxon>
        <taxon>Magnoliopsida</taxon>
        <taxon>eudicotyledons</taxon>
        <taxon>Gunneridae</taxon>
        <taxon>Pentapetalae</taxon>
        <taxon>asterids</taxon>
        <taxon>lamiids</taxon>
        <taxon>Gentianales</taxon>
        <taxon>Apocynaceae</taxon>
        <taxon>Rauvolfioideae</taxon>
        <taxon>Vinceae</taxon>
        <taxon>Catharanthinae</taxon>
        <taxon>Catharanthus</taxon>
    </lineage>
</organism>
<dbReference type="EMBL" id="CM044703">
    <property type="protein sequence ID" value="KAI5671957.1"/>
    <property type="molecule type" value="Genomic_DNA"/>
</dbReference>
<sequence>MTWTTCSASSIFPSLQKASTNILKKVNRIWHITAIEEASKYREPNIHPIRQTTAINDRIQHGRSSCKIDDATPVVDTEDEEEPVLLRMEEEEEIPLAEMEKDNLLEPVEGEQELGGHPSDILEYTHDKPANDPNRDHECSTTERSMTDIPDTPSMNAQGSRDYTERLHVKFSGSDRVPDRGTSGDGSAECTEMEQAMLQV</sequence>
<dbReference type="Proteomes" id="UP001060085">
    <property type="component" value="Linkage Group LG03"/>
</dbReference>
<evidence type="ECO:0000313" key="1">
    <source>
        <dbReference type="EMBL" id="KAI5671957.1"/>
    </source>
</evidence>
<comment type="caution">
    <text evidence="1">The sequence shown here is derived from an EMBL/GenBank/DDBJ whole genome shotgun (WGS) entry which is preliminary data.</text>
</comment>
<keyword evidence="2" id="KW-1185">Reference proteome</keyword>
<protein>
    <submittedName>
        <fullName evidence="1">Uncharacterized protein</fullName>
    </submittedName>
</protein>
<accession>A0ACC0BH56</accession>
<name>A0ACC0BH56_CATRO</name>
<gene>
    <name evidence="1" type="ORF">M9H77_12321</name>
</gene>
<proteinExistence type="predicted"/>
<reference evidence="2" key="1">
    <citation type="journal article" date="2023" name="Nat. Plants">
        <title>Single-cell RNA sequencing provides a high-resolution roadmap for understanding the multicellular compartmentation of specialized metabolism.</title>
        <authorList>
            <person name="Sun S."/>
            <person name="Shen X."/>
            <person name="Li Y."/>
            <person name="Li Y."/>
            <person name="Wang S."/>
            <person name="Li R."/>
            <person name="Zhang H."/>
            <person name="Shen G."/>
            <person name="Guo B."/>
            <person name="Wei J."/>
            <person name="Xu J."/>
            <person name="St-Pierre B."/>
            <person name="Chen S."/>
            <person name="Sun C."/>
        </authorList>
    </citation>
    <scope>NUCLEOTIDE SEQUENCE [LARGE SCALE GENOMIC DNA]</scope>
</reference>